<dbReference type="Proteomes" id="UP001165962">
    <property type="component" value="Unassembled WGS sequence"/>
</dbReference>
<evidence type="ECO:0000313" key="3">
    <source>
        <dbReference type="EMBL" id="NHN34113.1"/>
    </source>
</evidence>
<dbReference type="PANTHER" id="PTHR42760:SF115">
    <property type="entry name" value="3-OXOACYL-[ACYL-CARRIER-PROTEIN] REDUCTASE FABG"/>
    <property type="match status" value="1"/>
</dbReference>
<gene>
    <name evidence="3" type="ORF">G9U52_30295</name>
</gene>
<comment type="similarity">
    <text evidence="1">Belongs to the short-chain dehydrogenases/reductases (SDR) family.</text>
</comment>
<dbReference type="NCBIfam" id="NF005559">
    <property type="entry name" value="PRK07231.1"/>
    <property type="match status" value="1"/>
</dbReference>
<comment type="caution">
    <text evidence="3">The sequence shown here is derived from an EMBL/GenBank/DDBJ whole genome shotgun (WGS) entry which is preliminary data.</text>
</comment>
<accession>A0ABX0JEY9</accession>
<dbReference type="PRINTS" id="PR00080">
    <property type="entry name" value="SDRFAMILY"/>
</dbReference>
<proteinExistence type="inferred from homology"/>
<keyword evidence="4" id="KW-1185">Reference proteome</keyword>
<protein>
    <submittedName>
        <fullName evidence="3">SDR family oxidoreductase</fullName>
    </submittedName>
</protein>
<dbReference type="InterPro" id="IPR002347">
    <property type="entry name" value="SDR_fam"/>
</dbReference>
<sequence>MRVKLQDKVAIITGAAMGIGRGIALKFSEQGAHVIVNDIVEDGLNETVEMIKAVSSQKVFAHLGDISLKEQVDSLFDIVTGEFGRIDILVNNAGWTQCNRHFLEYDEEFWDKVIRINLKSVYLTTHRAATMMVERREGVIINLSSIGATKAHRQMVAYDASKGAIDAFTKATALDLGPWNIRVNAIAPAVILGTPVKKMDDDILARQNPADFGTPLLRQGTPEDVANSALFLASSDSSFMTGQTLSVDGGLGIQARPYPKP</sequence>
<reference evidence="3" key="1">
    <citation type="submission" date="2020-03" db="EMBL/GenBank/DDBJ databases">
        <title>Draft sequencing of Paenibacilllus sp. S3N08.</title>
        <authorList>
            <person name="Kim D.-U."/>
        </authorList>
    </citation>
    <scope>NUCLEOTIDE SEQUENCE</scope>
    <source>
        <strain evidence="3">S3N08</strain>
    </source>
</reference>
<keyword evidence="2" id="KW-0560">Oxidoreductase</keyword>
<dbReference type="PRINTS" id="PR00081">
    <property type="entry name" value="GDHRDH"/>
</dbReference>
<evidence type="ECO:0000313" key="4">
    <source>
        <dbReference type="Proteomes" id="UP001165962"/>
    </source>
</evidence>
<dbReference type="Pfam" id="PF13561">
    <property type="entry name" value="adh_short_C2"/>
    <property type="match status" value="1"/>
</dbReference>
<dbReference type="EMBL" id="JAAOIW010000016">
    <property type="protein sequence ID" value="NHN34113.1"/>
    <property type="molecule type" value="Genomic_DNA"/>
</dbReference>
<dbReference type="InterPro" id="IPR036291">
    <property type="entry name" value="NAD(P)-bd_dom_sf"/>
</dbReference>
<name>A0ABX0JEY9_9BACL</name>
<dbReference type="SUPFAM" id="SSF51735">
    <property type="entry name" value="NAD(P)-binding Rossmann-fold domains"/>
    <property type="match status" value="1"/>
</dbReference>
<dbReference type="Gene3D" id="3.40.50.720">
    <property type="entry name" value="NAD(P)-binding Rossmann-like Domain"/>
    <property type="match status" value="1"/>
</dbReference>
<evidence type="ECO:0000256" key="1">
    <source>
        <dbReference type="ARBA" id="ARBA00006484"/>
    </source>
</evidence>
<organism evidence="3 4">
    <name type="scientific">Paenibacillus agricola</name>
    <dbReference type="NCBI Taxonomy" id="2716264"/>
    <lineage>
        <taxon>Bacteria</taxon>
        <taxon>Bacillati</taxon>
        <taxon>Bacillota</taxon>
        <taxon>Bacilli</taxon>
        <taxon>Bacillales</taxon>
        <taxon>Paenibacillaceae</taxon>
        <taxon>Paenibacillus</taxon>
    </lineage>
</organism>
<dbReference type="PANTHER" id="PTHR42760">
    <property type="entry name" value="SHORT-CHAIN DEHYDROGENASES/REDUCTASES FAMILY MEMBER"/>
    <property type="match status" value="1"/>
</dbReference>
<evidence type="ECO:0000256" key="2">
    <source>
        <dbReference type="ARBA" id="ARBA00023002"/>
    </source>
</evidence>